<evidence type="ECO:0000313" key="10">
    <source>
        <dbReference type="Proteomes" id="UP000722989"/>
    </source>
</evidence>
<sequence>MSRPIKVFIADDHPIVREGLRLVLERRGDLEVVGEAADGRSAIRLATQLRPDVAIVDLDMPQLDGVRVIGELARQVPTCRCLVLTLHEDDAHLSGALAAGAAGFLVKGAGSADIERAVRAAAAGQMVLAPEVGPRVARAMATNRPARGGERFAHLTQRELDLLELLAEGADNLTISRTLHLAPKTVRNQVSALLDRIGAPDRAAAGQTAREAGLGRQPRWPSVP</sequence>
<dbReference type="Pfam" id="PF00072">
    <property type="entry name" value="Response_reg"/>
    <property type="match status" value="1"/>
</dbReference>
<comment type="caution">
    <text evidence="9">The sequence shown here is derived from an EMBL/GenBank/DDBJ whole genome shotgun (WGS) entry which is preliminary data.</text>
</comment>
<dbReference type="PROSITE" id="PS50043">
    <property type="entry name" value="HTH_LUXR_2"/>
    <property type="match status" value="1"/>
</dbReference>
<accession>A0ABX0XST0</accession>
<keyword evidence="3" id="KW-0238">DNA-binding</keyword>
<dbReference type="SMART" id="SM00448">
    <property type="entry name" value="REC"/>
    <property type="match status" value="1"/>
</dbReference>
<dbReference type="Gene3D" id="3.40.50.2300">
    <property type="match status" value="1"/>
</dbReference>
<evidence type="ECO:0000256" key="6">
    <source>
        <dbReference type="SAM" id="MobiDB-lite"/>
    </source>
</evidence>
<feature type="domain" description="HTH luxR-type" evidence="7">
    <location>
        <begin position="148"/>
        <end position="213"/>
    </location>
</feature>
<dbReference type="PANTHER" id="PTHR43214:SF24">
    <property type="entry name" value="TRANSCRIPTIONAL REGULATORY PROTEIN NARL-RELATED"/>
    <property type="match status" value="1"/>
</dbReference>
<evidence type="ECO:0000313" key="9">
    <source>
        <dbReference type="EMBL" id="NJC69059.1"/>
    </source>
</evidence>
<dbReference type="InterPro" id="IPR011006">
    <property type="entry name" value="CheY-like_superfamily"/>
</dbReference>
<name>A0ABX0XST0_9ACTN</name>
<keyword evidence="2" id="KW-0805">Transcription regulation</keyword>
<dbReference type="InterPro" id="IPR039420">
    <property type="entry name" value="WalR-like"/>
</dbReference>
<proteinExistence type="predicted"/>
<dbReference type="SMART" id="SM00421">
    <property type="entry name" value="HTH_LUXR"/>
    <property type="match status" value="1"/>
</dbReference>
<dbReference type="SUPFAM" id="SSF52172">
    <property type="entry name" value="CheY-like"/>
    <property type="match status" value="1"/>
</dbReference>
<dbReference type="SUPFAM" id="SSF46894">
    <property type="entry name" value="C-terminal effector domain of the bipartite response regulators"/>
    <property type="match status" value="1"/>
</dbReference>
<evidence type="ECO:0000256" key="3">
    <source>
        <dbReference type="ARBA" id="ARBA00023125"/>
    </source>
</evidence>
<dbReference type="EMBL" id="JAATVY010000002">
    <property type="protein sequence ID" value="NJC69059.1"/>
    <property type="molecule type" value="Genomic_DNA"/>
</dbReference>
<feature type="modified residue" description="4-aspartylphosphate" evidence="5">
    <location>
        <position position="57"/>
    </location>
</feature>
<dbReference type="InterPro" id="IPR000792">
    <property type="entry name" value="Tscrpt_reg_LuxR_C"/>
</dbReference>
<reference evidence="9 10" key="1">
    <citation type="submission" date="2020-03" db="EMBL/GenBank/DDBJ databases">
        <title>WGS of the type strain of Planosporangium spp.</title>
        <authorList>
            <person name="Thawai C."/>
        </authorList>
    </citation>
    <scope>NUCLEOTIDE SEQUENCE [LARGE SCALE GENOMIC DNA]</scope>
    <source>
        <strain evidence="9 10">TBRC 5610</strain>
    </source>
</reference>
<keyword evidence="4" id="KW-0804">Transcription</keyword>
<dbReference type="Proteomes" id="UP000722989">
    <property type="component" value="Unassembled WGS sequence"/>
</dbReference>
<dbReference type="InterPro" id="IPR016032">
    <property type="entry name" value="Sig_transdc_resp-reg_C-effctor"/>
</dbReference>
<evidence type="ECO:0000259" key="8">
    <source>
        <dbReference type="PROSITE" id="PS50110"/>
    </source>
</evidence>
<evidence type="ECO:0000256" key="1">
    <source>
        <dbReference type="ARBA" id="ARBA00022553"/>
    </source>
</evidence>
<gene>
    <name evidence="9" type="ORF">HC031_04875</name>
</gene>
<evidence type="ECO:0000256" key="2">
    <source>
        <dbReference type="ARBA" id="ARBA00023015"/>
    </source>
</evidence>
<dbReference type="PANTHER" id="PTHR43214">
    <property type="entry name" value="TWO-COMPONENT RESPONSE REGULATOR"/>
    <property type="match status" value="1"/>
</dbReference>
<evidence type="ECO:0000259" key="7">
    <source>
        <dbReference type="PROSITE" id="PS50043"/>
    </source>
</evidence>
<dbReference type="CDD" id="cd17535">
    <property type="entry name" value="REC_NarL-like"/>
    <property type="match status" value="1"/>
</dbReference>
<evidence type="ECO:0000256" key="4">
    <source>
        <dbReference type="ARBA" id="ARBA00023163"/>
    </source>
</evidence>
<organism evidence="9 10">
    <name type="scientific">Planosporangium thailandense</name>
    <dbReference type="NCBI Taxonomy" id="765197"/>
    <lineage>
        <taxon>Bacteria</taxon>
        <taxon>Bacillati</taxon>
        <taxon>Actinomycetota</taxon>
        <taxon>Actinomycetes</taxon>
        <taxon>Micromonosporales</taxon>
        <taxon>Micromonosporaceae</taxon>
        <taxon>Planosporangium</taxon>
    </lineage>
</organism>
<dbReference type="PROSITE" id="PS00622">
    <property type="entry name" value="HTH_LUXR_1"/>
    <property type="match status" value="1"/>
</dbReference>
<dbReference type="Pfam" id="PF00196">
    <property type="entry name" value="GerE"/>
    <property type="match status" value="1"/>
</dbReference>
<dbReference type="RefSeq" id="WP_167923917.1">
    <property type="nucleotide sequence ID" value="NZ_JAATVY010000002.1"/>
</dbReference>
<feature type="region of interest" description="Disordered" evidence="6">
    <location>
        <begin position="202"/>
        <end position="224"/>
    </location>
</feature>
<dbReference type="InterPro" id="IPR001789">
    <property type="entry name" value="Sig_transdc_resp-reg_receiver"/>
</dbReference>
<dbReference type="PROSITE" id="PS50110">
    <property type="entry name" value="RESPONSE_REGULATORY"/>
    <property type="match status" value="1"/>
</dbReference>
<evidence type="ECO:0000256" key="5">
    <source>
        <dbReference type="PROSITE-ProRule" id="PRU00169"/>
    </source>
</evidence>
<dbReference type="InterPro" id="IPR058245">
    <property type="entry name" value="NreC/VraR/RcsB-like_REC"/>
</dbReference>
<keyword evidence="10" id="KW-1185">Reference proteome</keyword>
<feature type="domain" description="Response regulatory" evidence="8">
    <location>
        <begin position="6"/>
        <end position="122"/>
    </location>
</feature>
<protein>
    <submittedName>
        <fullName evidence="9">Response regulator transcription factor</fullName>
    </submittedName>
</protein>
<dbReference type="PRINTS" id="PR00038">
    <property type="entry name" value="HTHLUXR"/>
</dbReference>
<keyword evidence="1 5" id="KW-0597">Phosphoprotein</keyword>